<proteinExistence type="predicted"/>
<protein>
    <submittedName>
        <fullName evidence="2">Uncharacterized protein</fullName>
    </submittedName>
</protein>
<reference evidence="2" key="1">
    <citation type="submission" date="2023-04" db="EMBL/GenBank/DDBJ databases">
        <authorList>
            <person name="Vijverberg K."/>
            <person name="Xiong W."/>
            <person name="Schranz E."/>
        </authorList>
    </citation>
    <scope>NUCLEOTIDE SEQUENCE</scope>
</reference>
<name>A0AA35Z6K6_LACSI</name>
<dbReference type="AlphaFoldDB" id="A0AA35Z6K6"/>
<evidence type="ECO:0000256" key="1">
    <source>
        <dbReference type="SAM" id="MobiDB-lite"/>
    </source>
</evidence>
<dbReference type="Proteomes" id="UP001177003">
    <property type="component" value="Chromosome 5"/>
</dbReference>
<evidence type="ECO:0000313" key="3">
    <source>
        <dbReference type="Proteomes" id="UP001177003"/>
    </source>
</evidence>
<keyword evidence="3" id="KW-1185">Reference proteome</keyword>
<gene>
    <name evidence="2" type="ORF">LSALG_LOCUS26090</name>
</gene>
<evidence type="ECO:0000313" key="2">
    <source>
        <dbReference type="EMBL" id="CAI9286681.1"/>
    </source>
</evidence>
<sequence length="99" mass="11879">MSYTRITDDMEDIWDWVSHPYLEEEQVVSRTPKNERDYDLPIPLPPTPISTDEEAFKYEEEPSEEVEPSDEIGEYLHIVQPIQIRLPTRIVRRLRKRKP</sequence>
<organism evidence="2 3">
    <name type="scientific">Lactuca saligna</name>
    <name type="common">Willowleaf lettuce</name>
    <dbReference type="NCBI Taxonomy" id="75948"/>
    <lineage>
        <taxon>Eukaryota</taxon>
        <taxon>Viridiplantae</taxon>
        <taxon>Streptophyta</taxon>
        <taxon>Embryophyta</taxon>
        <taxon>Tracheophyta</taxon>
        <taxon>Spermatophyta</taxon>
        <taxon>Magnoliopsida</taxon>
        <taxon>eudicotyledons</taxon>
        <taxon>Gunneridae</taxon>
        <taxon>Pentapetalae</taxon>
        <taxon>asterids</taxon>
        <taxon>campanulids</taxon>
        <taxon>Asterales</taxon>
        <taxon>Asteraceae</taxon>
        <taxon>Cichorioideae</taxon>
        <taxon>Cichorieae</taxon>
        <taxon>Lactucinae</taxon>
        <taxon>Lactuca</taxon>
    </lineage>
</organism>
<dbReference type="EMBL" id="OX465081">
    <property type="protein sequence ID" value="CAI9286681.1"/>
    <property type="molecule type" value="Genomic_DNA"/>
</dbReference>
<accession>A0AA35Z6K6</accession>
<feature type="region of interest" description="Disordered" evidence="1">
    <location>
        <begin position="28"/>
        <end position="50"/>
    </location>
</feature>